<dbReference type="AlphaFoldDB" id="A0A8R1EG62"/>
<evidence type="ECO:0000256" key="1">
    <source>
        <dbReference type="SAM" id="SignalP"/>
    </source>
</evidence>
<organism evidence="3 4">
    <name type="scientific">Caenorhabditis japonica</name>
    <dbReference type="NCBI Taxonomy" id="281687"/>
    <lineage>
        <taxon>Eukaryota</taxon>
        <taxon>Metazoa</taxon>
        <taxon>Ecdysozoa</taxon>
        <taxon>Nematoda</taxon>
        <taxon>Chromadorea</taxon>
        <taxon>Rhabditida</taxon>
        <taxon>Rhabditina</taxon>
        <taxon>Rhabditomorpha</taxon>
        <taxon>Rhabditoidea</taxon>
        <taxon>Rhabditidae</taxon>
        <taxon>Peloderinae</taxon>
        <taxon>Caenorhabditis</taxon>
    </lineage>
</organism>
<dbReference type="Proteomes" id="UP000005237">
    <property type="component" value="Unassembled WGS sequence"/>
</dbReference>
<feature type="domain" description="Neurotransmitter-gated ion-channel ligand-binding" evidence="2">
    <location>
        <begin position="20"/>
        <end position="76"/>
    </location>
</feature>
<dbReference type="GO" id="GO:0016020">
    <property type="term" value="C:membrane"/>
    <property type="evidence" value="ECO:0007669"/>
    <property type="project" value="InterPro"/>
</dbReference>
<evidence type="ECO:0000313" key="3">
    <source>
        <dbReference type="EnsemblMetazoa" id="CJA36191c.1"/>
    </source>
</evidence>
<dbReference type="SUPFAM" id="SSF63712">
    <property type="entry name" value="Nicotinic receptor ligand binding domain-like"/>
    <property type="match status" value="1"/>
</dbReference>
<dbReference type="GO" id="GO:0005230">
    <property type="term" value="F:extracellular ligand-gated monoatomic ion channel activity"/>
    <property type="evidence" value="ECO:0007669"/>
    <property type="project" value="InterPro"/>
</dbReference>
<feature type="chain" id="PRO_5035740912" evidence="1">
    <location>
        <begin position="16"/>
        <end position="121"/>
    </location>
</feature>
<dbReference type="EnsemblMetazoa" id="CJA36191c.1">
    <property type="protein sequence ID" value="CJA36191c.1"/>
    <property type="gene ID" value="WBGene00212038"/>
</dbReference>
<keyword evidence="4" id="KW-1185">Reference proteome</keyword>
<accession>A0A8R1EG62</accession>
<protein>
    <submittedName>
        <fullName evidence="3">Neur_chan_LBD domain-containing protein</fullName>
    </submittedName>
</protein>
<name>A0A8R1EG62_CAEJA</name>
<proteinExistence type="predicted"/>
<sequence length="121" mass="14179">MIFTLLSTLPVLIITSEIDYAEIVNSAELEEEGMTVVVEIWIQAITSIDELTNDFEMDIYITETWLDPALNFQQMSPCKAGMWDELHVTIIFERRFIWYFMQAYLPTYLTIFIRQVILLSA</sequence>
<dbReference type="Gene3D" id="2.70.170.10">
    <property type="entry name" value="Neurotransmitter-gated ion-channel ligand-binding domain"/>
    <property type="match status" value="1"/>
</dbReference>
<dbReference type="InterPro" id="IPR036734">
    <property type="entry name" value="Neur_chan_lig-bd_sf"/>
</dbReference>
<evidence type="ECO:0000259" key="2">
    <source>
        <dbReference type="Pfam" id="PF02931"/>
    </source>
</evidence>
<evidence type="ECO:0000313" key="4">
    <source>
        <dbReference type="Proteomes" id="UP000005237"/>
    </source>
</evidence>
<reference evidence="3" key="2">
    <citation type="submission" date="2022-06" db="UniProtKB">
        <authorList>
            <consortium name="EnsemblMetazoa"/>
        </authorList>
    </citation>
    <scope>IDENTIFICATION</scope>
    <source>
        <strain evidence="3">DF5081</strain>
    </source>
</reference>
<keyword evidence="1" id="KW-0732">Signal</keyword>
<dbReference type="Pfam" id="PF02931">
    <property type="entry name" value="Neur_chan_LBD"/>
    <property type="match status" value="1"/>
</dbReference>
<feature type="signal peptide" evidence="1">
    <location>
        <begin position="1"/>
        <end position="15"/>
    </location>
</feature>
<reference evidence="4" key="1">
    <citation type="submission" date="2010-08" db="EMBL/GenBank/DDBJ databases">
        <authorList>
            <consortium name="Caenorhabditis japonica Sequencing Consortium"/>
            <person name="Wilson R.K."/>
        </authorList>
    </citation>
    <scope>NUCLEOTIDE SEQUENCE [LARGE SCALE GENOMIC DNA]</scope>
    <source>
        <strain evidence="4">DF5081</strain>
    </source>
</reference>
<dbReference type="InterPro" id="IPR006202">
    <property type="entry name" value="Neur_chan_lig-bd"/>
</dbReference>